<dbReference type="UniPathway" id="UPA00138"/>
<gene>
    <name evidence="8" type="primary">pgi</name>
    <name evidence="10" type="ordered locus">Bcell_3376</name>
</gene>
<dbReference type="PROSITE" id="PS51463">
    <property type="entry name" value="P_GLUCOSE_ISOMERASE_3"/>
    <property type="match status" value="1"/>
</dbReference>
<comment type="pathway">
    <text evidence="8">Carbohydrate biosynthesis; gluconeogenesis.</text>
</comment>
<comment type="similarity">
    <text evidence="2 8 9">Belongs to the GPI family.</text>
</comment>
<dbReference type="CDD" id="cd05016">
    <property type="entry name" value="SIS_PGI_2"/>
    <property type="match status" value="1"/>
</dbReference>
<dbReference type="InterPro" id="IPR035476">
    <property type="entry name" value="SIS_PGI_1"/>
</dbReference>
<dbReference type="GO" id="GO:0006096">
    <property type="term" value="P:glycolytic process"/>
    <property type="evidence" value="ECO:0007669"/>
    <property type="project" value="UniProtKB-UniRule"/>
</dbReference>
<dbReference type="FunFam" id="3.40.50.10490:FF:000015">
    <property type="entry name" value="Glucose-6-phosphate isomerase"/>
    <property type="match status" value="1"/>
</dbReference>
<evidence type="ECO:0000256" key="3">
    <source>
        <dbReference type="ARBA" id="ARBA00022432"/>
    </source>
</evidence>
<dbReference type="EMBL" id="CP002394">
    <property type="protein sequence ID" value="ADU31618.1"/>
    <property type="molecule type" value="Genomic_DNA"/>
</dbReference>
<dbReference type="HAMAP" id="MF_00473">
    <property type="entry name" value="G6P_isomerase"/>
    <property type="match status" value="1"/>
</dbReference>
<comment type="pathway">
    <text evidence="1 8 9">Carbohydrate degradation; glycolysis; D-glyceraldehyde 3-phosphate and glycerone phosphate from D-glucose: step 2/4.</text>
</comment>
<evidence type="ECO:0000256" key="9">
    <source>
        <dbReference type="RuleBase" id="RU000612"/>
    </source>
</evidence>
<dbReference type="STRING" id="649639.Bcell_3376"/>
<dbReference type="EC" id="5.3.1.9" evidence="8"/>
<evidence type="ECO:0000256" key="7">
    <source>
        <dbReference type="ARBA" id="ARBA00029321"/>
    </source>
</evidence>
<dbReference type="InterPro" id="IPR018189">
    <property type="entry name" value="Phosphoglucose_isomerase_CS"/>
</dbReference>
<dbReference type="FunFam" id="3.40.50.10490:FF:000016">
    <property type="entry name" value="Glucose-6-phosphate isomerase"/>
    <property type="match status" value="1"/>
</dbReference>
<keyword evidence="11" id="KW-1185">Reference proteome</keyword>
<reference evidence="10 11" key="1">
    <citation type="submission" date="2010-12" db="EMBL/GenBank/DDBJ databases">
        <title>Complete sequence of Bacillus cellulosilyticus DSM 2522.</title>
        <authorList>
            <consortium name="US DOE Joint Genome Institute"/>
            <person name="Lucas S."/>
            <person name="Copeland A."/>
            <person name="Lapidus A."/>
            <person name="Cheng J.-F."/>
            <person name="Bruce D."/>
            <person name="Goodwin L."/>
            <person name="Pitluck S."/>
            <person name="Chertkov O."/>
            <person name="Detter J.C."/>
            <person name="Han C."/>
            <person name="Tapia R."/>
            <person name="Land M."/>
            <person name="Hauser L."/>
            <person name="Jeffries C."/>
            <person name="Kyrpides N."/>
            <person name="Ivanova N."/>
            <person name="Mikhailova N."/>
            <person name="Brumm P."/>
            <person name="Mead D."/>
            <person name="Woyke T."/>
        </authorList>
    </citation>
    <scope>NUCLEOTIDE SEQUENCE [LARGE SCALE GENOMIC DNA]</scope>
    <source>
        <strain evidence="11">ATCC 21833 / DSM 2522 / FERM P-1141 / JCM 9156 / N-4</strain>
    </source>
</reference>
<comment type="subcellular location">
    <subcellularLocation>
        <location evidence="8">Cytoplasm</location>
    </subcellularLocation>
</comment>
<dbReference type="Gene3D" id="3.40.50.10490">
    <property type="entry name" value="Glucose-6-phosphate isomerase like protein, domain 1"/>
    <property type="match status" value="3"/>
</dbReference>
<proteinExistence type="inferred from homology"/>
<dbReference type="GO" id="GO:0051156">
    <property type="term" value="P:glucose 6-phosphate metabolic process"/>
    <property type="evidence" value="ECO:0007669"/>
    <property type="project" value="TreeGrafter"/>
</dbReference>
<dbReference type="InterPro" id="IPR035482">
    <property type="entry name" value="SIS_PGI_2"/>
</dbReference>
<organism evidence="10 11">
    <name type="scientific">Evansella cellulosilytica (strain ATCC 21833 / DSM 2522 / FERM P-1141 / JCM 9156 / N-4)</name>
    <name type="common">Bacillus cellulosilyticus</name>
    <dbReference type="NCBI Taxonomy" id="649639"/>
    <lineage>
        <taxon>Bacteria</taxon>
        <taxon>Bacillati</taxon>
        <taxon>Bacillota</taxon>
        <taxon>Bacilli</taxon>
        <taxon>Bacillales</taxon>
        <taxon>Bacillaceae</taxon>
        <taxon>Evansella</taxon>
    </lineage>
</organism>
<dbReference type="PANTHER" id="PTHR11469">
    <property type="entry name" value="GLUCOSE-6-PHOSPHATE ISOMERASE"/>
    <property type="match status" value="1"/>
</dbReference>
<dbReference type="KEGG" id="bco:Bcell_3376"/>
<dbReference type="PANTHER" id="PTHR11469:SF1">
    <property type="entry name" value="GLUCOSE-6-PHOSPHATE ISOMERASE"/>
    <property type="match status" value="1"/>
</dbReference>
<dbReference type="CDD" id="cd05015">
    <property type="entry name" value="SIS_PGI_1"/>
    <property type="match status" value="1"/>
</dbReference>
<dbReference type="InterPro" id="IPR001672">
    <property type="entry name" value="G6P_Isomerase"/>
</dbReference>
<dbReference type="GO" id="GO:0097367">
    <property type="term" value="F:carbohydrate derivative binding"/>
    <property type="evidence" value="ECO:0007669"/>
    <property type="project" value="InterPro"/>
</dbReference>
<evidence type="ECO:0000256" key="2">
    <source>
        <dbReference type="ARBA" id="ARBA00006604"/>
    </source>
</evidence>
<dbReference type="RefSeq" id="WP_013489949.1">
    <property type="nucleotide sequence ID" value="NC_014829.1"/>
</dbReference>
<comment type="function">
    <text evidence="8">Catalyzes the reversible isomerization of glucose-6-phosphate to fructose-6-phosphate.</text>
</comment>
<comment type="caution">
    <text evidence="8">Lacks conserved residue(s) required for the propagation of feature annotation.</text>
</comment>
<name>E6U1X1_EVAC2</name>
<dbReference type="HOGENOM" id="CLU_037303_0_1_9"/>
<keyword evidence="5 8" id="KW-0324">Glycolysis</keyword>
<keyword evidence="4 8" id="KW-0963">Cytoplasm</keyword>
<evidence type="ECO:0000256" key="1">
    <source>
        <dbReference type="ARBA" id="ARBA00004926"/>
    </source>
</evidence>
<dbReference type="GO" id="GO:0048029">
    <property type="term" value="F:monosaccharide binding"/>
    <property type="evidence" value="ECO:0007669"/>
    <property type="project" value="TreeGrafter"/>
</dbReference>
<dbReference type="eggNOG" id="COG0166">
    <property type="taxonomic scope" value="Bacteria"/>
</dbReference>
<dbReference type="GO" id="GO:0006094">
    <property type="term" value="P:gluconeogenesis"/>
    <property type="evidence" value="ECO:0007669"/>
    <property type="project" value="UniProtKB-UniRule"/>
</dbReference>
<evidence type="ECO:0000313" key="11">
    <source>
        <dbReference type="Proteomes" id="UP000001401"/>
    </source>
</evidence>
<dbReference type="PROSITE" id="PS00174">
    <property type="entry name" value="P_GLUCOSE_ISOMERASE_2"/>
    <property type="match status" value="1"/>
</dbReference>
<dbReference type="PRINTS" id="PR00662">
    <property type="entry name" value="G6PISOMERASE"/>
</dbReference>
<dbReference type="InterPro" id="IPR046348">
    <property type="entry name" value="SIS_dom_sf"/>
</dbReference>
<evidence type="ECO:0000256" key="5">
    <source>
        <dbReference type="ARBA" id="ARBA00023152"/>
    </source>
</evidence>
<dbReference type="AlphaFoldDB" id="E6U1X1"/>
<dbReference type="Proteomes" id="UP000001401">
    <property type="component" value="Chromosome"/>
</dbReference>
<accession>E6U1X1</accession>
<keyword evidence="3 8" id="KW-0312">Gluconeogenesis</keyword>
<feature type="active site" evidence="8">
    <location>
        <position position="425"/>
    </location>
</feature>
<comment type="catalytic activity">
    <reaction evidence="7 8 9">
        <text>alpha-D-glucose 6-phosphate = beta-D-fructose 6-phosphate</text>
        <dbReference type="Rhea" id="RHEA:11816"/>
        <dbReference type="ChEBI" id="CHEBI:57634"/>
        <dbReference type="ChEBI" id="CHEBI:58225"/>
        <dbReference type="EC" id="5.3.1.9"/>
    </reaction>
</comment>
<dbReference type="UniPathway" id="UPA00109">
    <property type="reaction ID" value="UER00181"/>
</dbReference>
<dbReference type="GO" id="GO:0005829">
    <property type="term" value="C:cytosol"/>
    <property type="evidence" value="ECO:0007669"/>
    <property type="project" value="TreeGrafter"/>
</dbReference>
<dbReference type="PROSITE" id="PS00765">
    <property type="entry name" value="P_GLUCOSE_ISOMERASE_1"/>
    <property type="match status" value="1"/>
</dbReference>
<feature type="active site" description="Proton donor" evidence="8">
    <location>
        <position position="290"/>
    </location>
</feature>
<protein>
    <recommendedName>
        <fullName evidence="8">Glucose-6-phosphate isomerase</fullName>
        <shortName evidence="8">GPI</shortName>
        <ecNumber evidence="8">5.3.1.9</ecNumber>
    </recommendedName>
    <alternativeName>
        <fullName evidence="8">Phosphoglucose isomerase</fullName>
        <shortName evidence="8">PGI</shortName>
    </alternativeName>
    <alternativeName>
        <fullName evidence="8">Phosphohexose isomerase</fullName>
        <shortName evidence="8">PHI</shortName>
    </alternativeName>
</protein>
<evidence type="ECO:0000256" key="6">
    <source>
        <dbReference type="ARBA" id="ARBA00023235"/>
    </source>
</evidence>
<evidence type="ECO:0000313" key="10">
    <source>
        <dbReference type="EMBL" id="ADU31618.1"/>
    </source>
</evidence>
<evidence type="ECO:0000256" key="8">
    <source>
        <dbReference type="HAMAP-Rule" id="MF_00473"/>
    </source>
</evidence>
<dbReference type="Pfam" id="PF00342">
    <property type="entry name" value="PGI"/>
    <property type="match status" value="1"/>
</dbReference>
<dbReference type="GO" id="GO:0004347">
    <property type="term" value="F:glucose-6-phosphate isomerase activity"/>
    <property type="evidence" value="ECO:0007669"/>
    <property type="project" value="UniProtKB-UniRule"/>
</dbReference>
<evidence type="ECO:0000256" key="4">
    <source>
        <dbReference type="ARBA" id="ARBA00022490"/>
    </source>
</evidence>
<keyword evidence="6 8" id="KW-0413">Isomerase</keyword>
<dbReference type="SUPFAM" id="SSF53697">
    <property type="entry name" value="SIS domain"/>
    <property type="match status" value="1"/>
</dbReference>
<dbReference type="NCBIfam" id="NF010697">
    <property type="entry name" value="PRK14097.1"/>
    <property type="match status" value="1"/>
</dbReference>
<dbReference type="OrthoDB" id="140919at2"/>
<sequence length="451" mass="50039">MANITFDYSKALSYVSQQEVENLDSLVKAAHDAIHNGTGAGSDFLGWVDLPVNYDKEEFSRIQKAAEKIKSDSDVLLVIGIGGSYLGARAAIEALQHSFYNILNKEDRKLPQIFFVGQNISSTYVKHLMQVIEGKDVSINVISKSGTTTEPAIAFRIFRDYVEKKYGVEEARKRIYATTDKAKGALKQLATEEGYESFIIPDDVGGRYSVLTAVGLLPIAAAGLDIKEMMTGAADAREAYSNPSVTENEAYQYAAVRNALYNKGNTIELMVNYEPSLHFVSEWWKQLYGESEGKDNKGIFPAAVDFSTDLHSMGQYVQEGRRDLFETVLNVGNVQEEVTIEEADTDLDGLNYLAGKTMDFVNKKAFQGTLLAHLDGGVPNLIVNVPELNEYHFGYLVYFFEKACAMSGYLLGVNPFDQPGVEAYKKNMFALLGKPGFEAEKAELEKRLNEK</sequence>